<evidence type="ECO:0000313" key="4">
    <source>
        <dbReference type="Proteomes" id="UP000765845"/>
    </source>
</evidence>
<protein>
    <submittedName>
        <fullName evidence="3">CpaF family protein</fullName>
    </submittedName>
</protein>
<dbReference type="Proteomes" id="UP000765845">
    <property type="component" value="Unassembled WGS sequence"/>
</dbReference>
<dbReference type="Pfam" id="PF00437">
    <property type="entry name" value="T2SSE"/>
    <property type="match status" value="1"/>
</dbReference>
<name>A0ABX1GJD9_9GAMM</name>
<accession>A0ABX1GJD9</accession>
<dbReference type="InterPro" id="IPR027417">
    <property type="entry name" value="P-loop_NTPase"/>
</dbReference>
<comment type="similarity">
    <text evidence="1">Belongs to the GSP E family.</text>
</comment>
<dbReference type="PANTHER" id="PTHR30486:SF6">
    <property type="entry name" value="TYPE IV PILUS RETRACTATION ATPASE PILT"/>
    <property type="match status" value="1"/>
</dbReference>
<keyword evidence="4" id="KW-1185">Reference proteome</keyword>
<feature type="domain" description="Bacterial type II secretion system protein E" evidence="2">
    <location>
        <begin position="82"/>
        <end position="361"/>
    </location>
</feature>
<proteinExistence type="inferred from homology"/>
<dbReference type="CDD" id="cd01130">
    <property type="entry name" value="VirB11-like_ATPase"/>
    <property type="match status" value="1"/>
</dbReference>
<dbReference type="InterPro" id="IPR050921">
    <property type="entry name" value="T4SS_GSP_E_ATPase"/>
</dbReference>
<dbReference type="Gene3D" id="3.40.50.300">
    <property type="entry name" value="P-loop containing nucleotide triphosphate hydrolases"/>
    <property type="match status" value="1"/>
</dbReference>
<dbReference type="PANTHER" id="PTHR30486">
    <property type="entry name" value="TWITCHING MOTILITY PROTEIN PILT"/>
    <property type="match status" value="1"/>
</dbReference>
<dbReference type="Gene3D" id="3.30.450.380">
    <property type="match status" value="1"/>
</dbReference>
<evidence type="ECO:0000313" key="3">
    <source>
        <dbReference type="EMBL" id="NKI19349.1"/>
    </source>
</evidence>
<evidence type="ECO:0000259" key="2">
    <source>
        <dbReference type="Pfam" id="PF00437"/>
    </source>
</evidence>
<gene>
    <name evidence="3" type="ORF">HCU74_18230</name>
</gene>
<sequence length="437" mass="48555">MTTAVHNSHDASPDYFRRLRGFVHRRLIDGLDANTPQSLTDTDQLKEQLNDIVDDLERKRHLRISQGERVQLEREILEELGGMGPLAPLMLDKEISDILVNGANDIWIDRHGQLQKTDIEFDDDAHLRRFLDRIIALQGRHLDASNPMVDAKLADGSRLHAVIPPLCANGAVISIRRFRMDDVGADDLVSSGFMSQAMMDTLQLAVKAGVNIVVAGSAAAGKTTLLNALSKSIPQNQRVVTIEETAELRLDHPHTVTLESRPVNMEGRGGVSLRELVRTALRMRADRIIVGEVRGSEVMDMLQAMNVGHEGSLTTVHANSLQDVLRRLESLALMSDADIPRESIREMIASAIQLVVHVTRYHDGSRRVTSMGEVTCVDDVLSVQPLFNFKFQRSPRTGELVGEHRYTGVTPAFLEHAKLRGYTVELDLSQEAGDEHC</sequence>
<evidence type="ECO:0000256" key="1">
    <source>
        <dbReference type="ARBA" id="ARBA00006611"/>
    </source>
</evidence>
<dbReference type="InterPro" id="IPR001482">
    <property type="entry name" value="T2SS/T4SS_dom"/>
</dbReference>
<reference evidence="3 4" key="1">
    <citation type="submission" date="2020-04" db="EMBL/GenBank/DDBJ databases">
        <authorList>
            <person name="Yoon J."/>
        </authorList>
    </citation>
    <scope>NUCLEOTIDE SEQUENCE [LARGE SCALE GENOMIC DNA]</scope>
    <source>
        <strain evidence="3 4">KMU-166</strain>
    </source>
</reference>
<dbReference type="SUPFAM" id="SSF52540">
    <property type="entry name" value="P-loop containing nucleoside triphosphate hydrolases"/>
    <property type="match status" value="1"/>
</dbReference>
<comment type="caution">
    <text evidence="3">The sequence shown here is derived from an EMBL/GenBank/DDBJ whole genome shotgun (WGS) entry which is preliminary data.</text>
</comment>
<dbReference type="EMBL" id="JAAWWK010000007">
    <property type="protein sequence ID" value="NKI19349.1"/>
    <property type="molecule type" value="Genomic_DNA"/>
</dbReference>
<organism evidence="3 4">
    <name type="scientific">Spongiibacter thalassae</name>
    <dbReference type="NCBI Taxonomy" id="2721624"/>
    <lineage>
        <taxon>Bacteria</taxon>
        <taxon>Pseudomonadati</taxon>
        <taxon>Pseudomonadota</taxon>
        <taxon>Gammaproteobacteria</taxon>
        <taxon>Cellvibrionales</taxon>
        <taxon>Spongiibacteraceae</taxon>
        <taxon>Spongiibacter</taxon>
    </lineage>
</organism>